<organism evidence="1">
    <name type="scientific">Arundo donax</name>
    <name type="common">Giant reed</name>
    <name type="synonym">Donax arundinaceus</name>
    <dbReference type="NCBI Taxonomy" id="35708"/>
    <lineage>
        <taxon>Eukaryota</taxon>
        <taxon>Viridiplantae</taxon>
        <taxon>Streptophyta</taxon>
        <taxon>Embryophyta</taxon>
        <taxon>Tracheophyta</taxon>
        <taxon>Spermatophyta</taxon>
        <taxon>Magnoliopsida</taxon>
        <taxon>Liliopsida</taxon>
        <taxon>Poales</taxon>
        <taxon>Poaceae</taxon>
        <taxon>PACMAD clade</taxon>
        <taxon>Arundinoideae</taxon>
        <taxon>Arundineae</taxon>
        <taxon>Arundo</taxon>
    </lineage>
</organism>
<accession>A0A0A9DQH5</accession>
<name>A0A0A9DQH5_ARUDO</name>
<reference evidence="1" key="2">
    <citation type="journal article" date="2015" name="Data Brief">
        <title>Shoot transcriptome of the giant reed, Arundo donax.</title>
        <authorList>
            <person name="Barrero R.A."/>
            <person name="Guerrero F.D."/>
            <person name="Moolhuijzen P."/>
            <person name="Goolsby J.A."/>
            <person name="Tidwell J."/>
            <person name="Bellgard S.E."/>
            <person name="Bellgard M.I."/>
        </authorList>
    </citation>
    <scope>NUCLEOTIDE SEQUENCE</scope>
    <source>
        <tissue evidence="1">Shoot tissue taken approximately 20 cm above the soil surface</tissue>
    </source>
</reference>
<protein>
    <submittedName>
        <fullName evidence="1">Uncharacterized protein</fullName>
    </submittedName>
</protein>
<dbReference type="AlphaFoldDB" id="A0A0A9DQH5"/>
<dbReference type="EMBL" id="GBRH01207061">
    <property type="protein sequence ID" value="JAD90834.1"/>
    <property type="molecule type" value="Transcribed_RNA"/>
</dbReference>
<reference evidence="1" key="1">
    <citation type="submission" date="2014-09" db="EMBL/GenBank/DDBJ databases">
        <authorList>
            <person name="Magalhaes I.L.F."/>
            <person name="Oliveira U."/>
            <person name="Santos F.R."/>
            <person name="Vidigal T.H.D.A."/>
            <person name="Brescovit A.D."/>
            <person name="Santos A.J."/>
        </authorList>
    </citation>
    <scope>NUCLEOTIDE SEQUENCE</scope>
    <source>
        <tissue evidence="1">Shoot tissue taken approximately 20 cm above the soil surface</tissue>
    </source>
</reference>
<proteinExistence type="predicted"/>
<sequence>MKLKLGMHLQRHLKLDLSRGRIFSSQPSCGIQITAMCLKPVRIA</sequence>
<evidence type="ECO:0000313" key="1">
    <source>
        <dbReference type="EMBL" id="JAD90834.1"/>
    </source>
</evidence>